<keyword evidence="1" id="KW-1133">Transmembrane helix</keyword>
<keyword evidence="1" id="KW-0812">Transmembrane</keyword>
<keyword evidence="1" id="KW-0472">Membrane</keyword>
<dbReference type="AlphaFoldDB" id="A0ABD5UNH2"/>
<dbReference type="RefSeq" id="WP_379738707.1">
    <property type="nucleotide sequence ID" value="NZ_JBHSVN010000001.1"/>
</dbReference>
<evidence type="ECO:0000256" key="1">
    <source>
        <dbReference type="SAM" id="Phobius"/>
    </source>
</evidence>
<evidence type="ECO:0000313" key="3">
    <source>
        <dbReference type="Proteomes" id="UP001596296"/>
    </source>
</evidence>
<comment type="caution">
    <text evidence="2">The sequence shown here is derived from an EMBL/GenBank/DDBJ whole genome shotgun (WGS) entry which is preliminary data.</text>
</comment>
<feature type="transmembrane region" description="Helical" evidence="1">
    <location>
        <begin position="15"/>
        <end position="36"/>
    </location>
</feature>
<protein>
    <submittedName>
        <fullName evidence="2">Uncharacterized protein</fullName>
    </submittedName>
</protein>
<organism evidence="2 3">
    <name type="scientific">Halopenitus salinus</name>
    <dbReference type="NCBI Taxonomy" id="1198295"/>
    <lineage>
        <taxon>Archaea</taxon>
        <taxon>Methanobacteriati</taxon>
        <taxon>Methanobacteriota</taxon>
        <taxon>Stenosarchaea group</taxon>
        <taxon>Halobacteria</taxon>
        <taxon>Halobacteriales</taxon>
        <taxon>Haloferacaceae</taxon>
        <taxon>Halopenitus</taxon>
    </lineage>
</organism>
<reference evidence="2 3" key="1">
    <citation type="journal article" date="2019" name="Int. J. Syst. Evol. Microbiol.">
        <title>The Global Catalogue of Microorganisms (GCM) 10K type strain sequencing project: providing services to taxonomists for standard genome sequencing and annotation.</title>
        <authorList>
            <consortium name="The Broad Institute Genomics Platform"/>
            <consortium name="The Broad Institute Genome Sequencing Center for Infectious Disease"/>
            <person name="Wu L."/>
            <person name="Ma J."/>
        </authorList>
    </citation>
    <scope>NUCLEOTIDE SEQUENCE [LARGE SCALE GENOMIC DNA]</scope>
    <source>
        <strain evidence="2 3">SKJ47</strain>
    </source>
</reference>
<proteinExistence type="predicted"/>
<evidence type="ECO:0000313" key="2">
    <source>
        <dbReference type="EMBL" id="MFC6891065.1"/>
    </source>
</evidence>
<dbReference type="Proteomes" id="UP001596296">
    <property type="component" value="Unassembled WGS sequence"/>
</dbReference>
<name>A0ABD5UNH2_9EURY</name>
<gene>
    <name evidence="2" type="ORF">ACFQE9_00245</name>
</gene>
<keyword evidence="3" id="KW-1185">Reference proteome</keyword>
<accession>A0ABD5UNH2</accession>
<sequence>MATDLLTDPRLWSGIFWTLVGVGFWIAGPIVGYLLWKRWRGPDEEDG</sequence>
<dbReference type="EMBL" id="JBHSXL010000001">
    <property type="protein sequence ID" value="MFC6891065.1"/>
    <property type="molecule type" value="Genomic_DNA"/>
</dbReference>